<evidence type="ECO:0000313" key="1">
    <source>
        <dbReference type="EMBL" id="RNA29145.1"/>
    </source>
</evidence>
<name>A0A3M7S0K0_BRAPC</name>
<dbReference type="Proteomes" id="UP000276133">
    <property type="component" value="Unassembled WGS sequence"/>
</dbReference>
<protein>
    <submittedName>
        <fullName evidence="1">Uncharacterized protein</fullName>
    </submittedName>
</protein>
<reference evidence="1 2" key="1">
    <citation type="journal article" date="2018" name="Sci. Rep.">
        <title>Genomic signatures of local adaptation to the degree of environmental predictability in rotifers.</title>
        <authorList>
            <person name="Franch-Gras L."/>
            <person name="Hahn C."/>
            <person name="Garcia-Roger E.M."/>
            <person name="Carmona M.J."/>
            <person name="Serra M."/>
            <person name="Gomez A."/>
        </authorList>
    </citation>
    <scope>NUCLEOTIDE SEQUENCE [LARGE SCALE GENOMIC DNA]</scope>
    <source>
        <strain evidence="1">HYR1</strain>
    </source>
</reference>
<comment type="caution">
    <text evidence="1">The sequence shown here is derived from an EMBL/GenBank/DDBJ whole genome shotgun (WGS) entry which is preliminary data.</text>
</comment>
<accession>A0A3M7S0K0</accession>
<sequence>MTNSVWTYGKQAGQDVSLGRHVSLLDGQKSNNFYKEINSCLFYNEYSRMIYWLIACNKELSSILPILFRKF</sequence>
<proteinExistence type="predicted"/>
<evidence type="ECO:0000313" key="2">
    <source>
        <dbReference type="Proteomes" id="UP000276133"/>
    </source>
</evidence>
<dbReference type="AlphaFoldDB" id="A0A3M7S0K0"/>
<dbReference type="EMBL" id="REGN01002275">
    <property type="protein sequence ID" value="RNA29145.1"/>
    <property type="molecule type" value="Genomic_DNA"/>
</dbReference>
<keyword evidence="2" id="KW-1185">Reference proteome</keyword>
<gene>
    <name evidence="1" type="ORF">BpHYR1_038928</name>
</gene>
<organism evidence="1 2">
    <name type="scientific">Brachionus plicatilis</name>
    <name type="common">Marine rotifer</name>
    <name type="synonym">Brachionus muelleri</name>
    <dbReference type="NCBI Taxonomy" id="10195"/>
    <lineage>
        <taxon>Eukaryota</taxon>
        <taxon>Metazoa</taxon>
        <taxon>Spiralia</taxon>
        <taxon>Gnathifera</taxon>
        <taxon>Rotifera</taxon>
        <taxon>Eurotatoria</taxon>
        <taxon>Monogononta</taxon>
        <taxon>Pseudotrocha</taxon>
        <taxon>Ploima</taxon>
        <taxon>Brachionidae</taxon>
        <taxon>Brachionus</taxon>
    </lineage>
</organism>